<gene>
    <name evidence="1" type="ORF">KP509_17G084100</name>
</gene>
<protein>
    <submittedName>
        <fullName evidence="1">Uncharacterized protein</fullName>
    </submittedName>
</protein>
<proteinExistence type="predicted"/>
<name>A0A8T2SW54_CERRI</name>
<accession>A0A8T2SW54</accession>
<sequence>MWAHSPDSVSRVAQHFWIGEADYVDLGNDSEFKSEPNSSLAFNDPAFADVVLSFHSSRSSDTNIYAITRVFLHSHILEQCKSFAAILLERWRDSCQFSGGPNHKKRIHIDMNVRKRLVECWLPLLDGFREPPSQAPSNNFKRTS</sequence>
<dbReference type="AlphaFoldDB" id="A0A8T2SW54"/>
<dbReference type="Proteomes" id="UP000825935">
    <property type="component" value="Chromosome 17"/>
</dbReference>
<reference evidence="1" key="1">
    <citation type="submission" date="2021-08" db="EMBL/GenBank/DDBJ databases">
        <title>WGS assembly of Ceratopteris richardii.</title>
        <authorList>
            <person name="Marchant D.B."/>
            <person name="Chen G."/>
            <person name="Jenkins J."/>
            <person name="Shu S."/>
            <person name="Leebens-Mack J."/>
            <person name="Grimwood J."/>
            <person name="Schmutz J."/>
            <person name="Soltis P."/>
            <person name="Soltis D."/>
            <person name="Chen Z.-H."/>
        </authorList>
    </citation>
    <scope>NUCLEOTIDE SEQUENCE</scope>
    <source>
        <strain evidence="1">Whitten #5841</strain>
        <tissue evidence="1">Leaf</tissue>
    </source>
</reference>
<dbReference type="OrthoDB" id="1885107at2759"/>
<evidence type="ECO:0000313" key="2">
    <source>
        <dbReference type="Proteomes" id="UP000825935"/>
    </source>
</evidence>
<dbReference type="EMBL" id="CM035422">
    <property type="protein sequence ID" value="KAH7374022.1"/>
    <property type="molecule type" value="Genomic_DNA"/>
</dbReference>
<keyword evidence="2" id="KW-1185">Reference proteome</keyword>
<evidence type="ECO:0000313" key="1">
    <source>
        <dbReference type="EMBL" id="KAH7374022.1"/>
    </source>
</evidence>
<organism evidence="1 2">
    <name type="scientific">Ceratopteris richardii</name>
    <name type="common">Triangle waterfern</name>
    <dbReference type="NCBI Taxonomy" id="49495"/>
    <lineage>
        <taxon>Eukaryota</taxon>
        <taxon>Viridiplantae</taxon>
        <taxon>Streptophyta</taxon>
        <taxon>Embryophyta</taxon>
        <taxon>Tracheophyta</taxon>
        <taxon>Polypodiopsida</taxon>
        <taxon>Polypodiidae</taxon>
        <taxon>Polypodiales</taxon>
        <taxon>Pteridineae</taxon>
        <taxon>Pteridaceae</taxon>
        <taxon>Parkerioideae</taxon>
        <taxon>Ceratopteris</taxon>
    </lineage>
</organism>
<comment type="caution">
    <text evidence="1">The sequence shown here is derived from an EMBL/GenBank/DDBJ whole genome shotgun (WGS) entry which is preliminary data.</text>
</comment>